<dbReference type="EMBL" id="IACI01062621">
    <property type="protein sequence ID" value="LAA26398.1"/>
    <property type="molecule type" value="Transcribed_RNA"/>
</dbReference>
<name>A0A2H6N7N3_9SAUR</name>
<dbReference type="AlphaFoldDB" id="A0A2H6N7N3"/>
<sequence length="167" mass="19416">MVDFFVFISEILYTIQNDNPSDSPTAIKMATCELSKPNNCQLQCHRFFGSQSVFCSTNATRCLQCKSMASYTSEYFIPFSVVLLMSSLCYHRGLFYSFQTLKWVRPPNVGQVRKQTYKEFSFIVGGYHNGLESLAELPLLYSRESRWNYFEFLPQPLFLPKVKLKFT</sequence>
<accession>A0A2H6N7N3</accession>
<proteinExistence type="predicted"/>
<reference evidence="1" key="2">
    <citation type="submission" date="2017-12" db="EMBL/GenBank/DDBJ databases">
        <title>Coralsnake Venomics: Analyses of Venom Gland Transcriptomes and Proteomes of Six Brazilian Taxa.</title>
        <authorList>
            <person name="Aird S.D."/>
            <person name="Jorge da Silva N."/>
            <person name="Qiu L."/>
            <person name="Villar-Briones A."/>
            <person name="Aparecida-Saddi V."/>
            <person name="Campos-Telles M.P."/>
            <person name="Grau M."/>
            <person name="Mikheyev A.S."/>
        </authorList>
    </citation>
    <scope>NUCLEOTIDE SEQUENCE</scope>
    <source>
        <tissue evidence="1">Venom_gland</tissue>
    </source>
</reference>
<reference evidence="1" key="1">
    <citation type="submission" date="2017-07" db="EMBL/GenBank/DDBJ databases">
        <authorList>
            <person name="Mikheyev A."/>
            <person name="Grau M."/>
        </authorList>
    </citation>
    <scope>NUCLEOTIDE SEQUENCE</scope>
    <source>
        <tissue evidence="1">Venom_gland</tissue>
    </source>
</reference>
<organism evidence="1">
    <name type="scientific">Micrurus carvalhoi</name>
    <dbReference type="NCBI Taxonomy" id="3147026"/>
    <lineage>
        <taxon>Eukaryota</taxon>
        <taxon>Metazoa</taxon>
        <taxon>Chordata</taxon>
        <taxon>Craniata</taxon>
        <taxon>Vertebrata</taxon>
        <taxon>Euteleostomi</taxon>
        <taxon>Lepidosauria</taxon>
        <taxon>Squamata</taxon>
        <taxon>Bifurcata</taxon>
        <taxon>Unidentata</taxon>
        <taxon>Episquamata</taxon>
        <taxon>Toxicofera</taxon>
        <taxon>Serpentes</taxon>
        <taxon>Colubroidea</taxon>
        <taxon>Elapidae</taxon>
        <taxon>Elapinae</taxon>
        <taxon>Micrurus</taxon>
    </lineage>
</organism>
<evidence type="ECO:0000313" key="1">
    <source>
        <dbReference type="EMBL" id="LAA26398.1"/>
    </source>
</evidence>
<protein>
    <submittedName>
        <fullName evidence="1">Uncharacterized protein</fullName>
    </submittedName>
</protein>